<evidence type="ECO:0000259" key="7">
    <source>
        <dbReference type="PROSITE" id="PS50102"/>
    </source>
</evidence>
<reference evidence="8 9" key="1">
    <citation type="submission" date="2023-10" db="EMBL/GenBank/DDBJ databases">
        <authorList>
            <person name="Maclean D."/>
            <person name="Macfadyen A."/>
        </authorList>
    </citation>
    <scope>NUCLEOTIDE SEQUENCE [LARGE SCALE GENOMIC DNA]</scope>
</reference>
<dbReference type="InterPro" id="IPR035979">
    <property type="entry name" value="RBD_domain_sf"/>
</dbReference>
<dbReference type="SUPFAM" id="SSF54928">
    <property type="entry name" value="RNA-binding domain, RBD"/>
    <property type="match status" value="1"/>
</dbReference>
<comment type="caution">
    <text evidence="8">The sequence shown here is derived from an EMBL/GenBank/DDBJ whole genome shotgun (WGS) entry which is preliminary data.</text>
</comment>
<dbReference type="PROSITE" id="PS50102">
    <property type="entry name" value="RRM"/>
    <property type="match status" value="1"/>
</dbReference>
<dbReference type="InterPro" id="IPR000504">
    <property type="entry name" value="RRM_dom"/>
</dbReference>
<evidence type="ECO:0000256" key="6">
    <source>
        <dbReference type="SAM" id="MobiDB-lite"/>
    </source>
</evidence>
<accession>A0AAV1IEC9</accession>
<feature type="domain" description="RRM" evidence="7">
    <location>
        <begin position="45"/>
        <end position="143"/>
    </location>
</feature>
<dbReference type="EMBL" id="CAUYUE010000011">
    <property type="protein sequence ID" value="CAK0785047.1"/>
    <property type="molecule type" value="Genomic_DNA"/>
</dbReference>
<keyword evidence="2" id="KW-0677">Repeat</keyword>
<organism evidence="8 9">
    <name type="scientific">Coccomyxa viridis</name>
    <dbReference type="NCBI Taxonomy" id="1274662"/>
    <lineage>
        <taxon>Eukaryota</taxon>
        <taxon>Viridiplantae</taxon>
        <taxon>Chlorophyta</taxon>
        <taxon>core chlorophytes</taxon>
        <taxon>Trebouxiophyceae</taxon>
        <taxon>Trebouxiophyceae incertae sedis</taxon>
        <taxon>Coccomyxaceae</taxon>
        <taxon>Coccomyxa</taxon>
    </lineage>
</organism>
<dbReference type="InterPro" id="IPR051945">
    <property type="entry name" value="RRM_MRD1_RNA_proc_ribogen"/>
</dbReference>
<feature type="compositionally biased region" description="Basic and acidic residues" evidence="6">
    <location>
        <begin position="288"/>
        <end position="298"/>
    </location>
</feature>
<evidence type="ECO:0000256" key="3">
    <source>
        <dbReference type="ARBA" id="ARBA00022884"/>
    </source>
</evidence>
<dbReference type="Proteomes" id="UP001314263">
    <property type="component" value="Unassembled WGS sequence"/>
</dbReference>
<dbReference type="GO" id="GO:0003729">
    <property type="term" value="F:mRNA binding"/>
    <property type="evidence" value="ECO:0007669"/>
    <property type="project" value="TreeGrafter"/>
</dbReference>
<dbReference type="CDD" id="cd12416">
    <property type="entry name" value="RRM4_RBM28_like"/>
    <property type="match status" value="1"/>
</dbReference>
<evidence type="ECO:0000256" key="5">
    <source>
        <dbReference type="PROSITE-ProRule" id="PRU00176"/>
    </source>
</evidence>
<feature type="compositionally biased region" description="Low complexity" evidence="6">
    <location>
        <begin position="233"/>
        <end position="265"/>
    </location>
</feature>
<dbReference type="GO" id="GO:0005634">
    <property type="term" value="C:nucleus"/>
    <property type="evidence" value="ECO:0007669"/>
    <property type="project" value="UniProtKB-SubCell"/>
</dbReference>
<dbReference type="AlphaFoldDB" id="A0AAV1IEC9"/>
<keyword evidence="4" id="KW-0539">Nucleus</keyword>
<proteinExistence type="predicted"/>
<comment type="subcellular location">
    <subcellularLocation>
        <location evidence="1">Nucleus</location>
    </subcellularLocation>
</comment>
<dbReference type="PANTHER" id="PTHR48039">
    <property type="entry name" value="RNA-BINDING MOTIF PROTEIN 14B"/>
    <property type="match status" value="1"/>
</dbReference>
<feature type="compositionally biased region" description="Low complexity" evidence="6">
    <location>
        <begin position="173"/>
        <end position="187"/>
    </location>
</feature>
<evidence type="ECO:0000256" key="1">
    <source>
        <dbReference type="ARBA" id="ARBA00004123"/>
    </source>
</evidence>
<dbReference type="FunFam" id="3.30.70.330:FF:000182">
    <property type="entry name" value="RNA-binding motif protein 28"/>
    <property type="match status" value="1"/>
</dbReference>
<sequence length="328" mass="35617">MKEGQIEDGSAAWQAMSAADRTKRTRAAAEAKLKLKSPNFFVSRTRLCLRNLPHQISEKALKDLIIAAVRERASKAEPTVKQVKILKDADKAGEAKAKSAKSKGFAFVELTDHEHALCALRQLNNNPVPFGTERRPVVEFAIENAQALKKRALRQTRVHEGKAAKPGRGGHPEAGSEAGAPAPGSRQQQRKRRREEPEGPRKSETDANGKVHAPKEGRGQRQRRKKRDGAGPDGQPGQPSAPSKPGKAAAGAHIADAAGHVVAADVRPAKRLRQTRDFPGGQKGGRGKKSETEKTDRLDNMVAQYKQQLLGSASQSGSIKASMQRWFE</sequence>
<evidence type="ECO:0000313" key="9">
    <source>
        <dbReference type="Proteomes" id="UP001314263"/>
    </source>
</evidence>
<name>A0AAV1IEC9_9CHLO</name>
<dbReference type="PANTHER" id="PTHR48039:SF5">
    <property type="entry name" value="RNA-BINDING PROTEIN 28"/>
    <property type="match status" value="1"/>
</dbReference>
<evidence type="ECO:0000313" key="8">
    <source>
        <dbReference type="EMBL" id="CAK0785047.1"/>
    </source>
</evidence>
<keyword evidence="9" id="KW-1185">Reference proteome</keyword>
<protein>
    <recommendedName>
        <fullName evidence="7">RRM domain-containing protein</fullName>
    </recommendedName>
</protein>
<dbReference type="SMART" id="SM00360">
    <property type="entry name" value="RRM"/>
    <property type="match status" value="1"/>
</dbReference>
<dbReference type="Gene3D" id="3.30.70.330">
    <property type="match status" value="1"/>
</dbReference>
<evidence type="ECO:0000256" key="4">
    <source>
        <dbReference type="ARBA" id="ARBA00023242"/>
    </source>
</evidence>
<evidence type="ECO:0000256" key="2">
    <source>
        <dbReference type="ARBA" id="ARBA00022737"/>
    </source>
</evidence>
<feature type="compositionally biased region" description="Basic and acidic residues" evidence="6">
    <location>
        <begin position="194"/>
        <end position="219"/>
    </location>
</feature>
<dbReference type="InterPro" id="IPR012677">
    <property type="entry name" value="Nucleotide-bd_a/b_plait_sf"/>
</dbReference>
<feature type="region of interest" description="Disordered" evidence="6">
    <location>
        <begin position="151"/>
        <end position="298"/>
    </location>
</feature>
<keyword evidence="3 5" id="KW-0694">RNA-binding</keyword>
<gene>
    <name evidence="8" type="ORF">CVIRNUC_008252</name>
</gene>